<comment type="subcellular location">
    <subcellularLocation>
        <location evidence="1">Cytoplasm</location>
    </subcellularLocation>
    <subcellularLocation>
        <location evidence="2">Nucleus</location>
        <location evidence="2">Nucleolus</location>
    </subcellularLocation>
</comment>
<feature type="domain" description="K Homology" evidence="11">
    <location>
        <begin position="152"/>
        <end position="198"/>
    </location>
</feature>
<dbReference type="InterPro" id="IPR026699">
    <property type="entry name" value="Exosome_RNA_bind1/RRP40/RRP4"/>
</dbReference>
<dbReference type="GO" id="GO:0010468">
    <property type="term" value="P:regulation of gene expression"/>
    <property type="evidence" value="ECO:0007669"/>
    <property type="project" value="UniProtKB-ARBA"/>
</dbReference>
<keyword evidence="14" id="KW-1185">Reference proteome</keyword>
<evidence type="ECO:0000256" key="10">
    <source>
        <dbReference type="ARBA" id="ARBA00069899"/>
    </source>
</evidence>
<comment type="similarity">
    <text evidence="3">Belongs to the RRP40 family.</text>
</comment>
<sequence length="235" mass="25997">MAPKLGTLMFPGESIDDLKTDKNGKTILGPGLRRTYAAIHIIKAGILQFKEPNEYWIESPEKRYIATKGDSVIGIVTQRTGDAFRIDIGASEQASLSYMAFEGATKKNRPDVKVGDIIYARLQVANKDMEPELVCMDSTGRSNGYGVIRDGGFMIKCPLHHIRRILRPNCPLLKTLGDMMPYETAVGINGRIWVKGRSTIETITIANIISDSEHCSDSDMKTFVKSRVHALSGLH</sequence>
<dbReference type="GO" id="GO:0071051">
    <property type="term" value="P:poly(A)-dependent snoRNA 3'-end processing"/>
    <property type="evidence" value="ECO:0007669"/>
    <property type="project" value="TreeGrafter"/>
</dbReference>
<dbReference type="GO" id="GO:0000176">
    <property type="term" value="C:nuclear exosome (RNase complex)"/>
    <property type="evidence" value="ECO:0007669"/>
    <property type="project" value="TreeGrafter"/>
</dbReference>
<feature type="domain" description="Exosome complex exonuclease Rrp40 N-terminal" evidence="12">
    <location>
        <begin position="27"/>
        <end position="63"/>
    </location>
</feature>
<evidence type="ECO:0000256" key="9">
    <source>
        <dbReference type="ARBA" id="ARBA00030615"/>
    </source>
</evidence>
<dbReference type="GO" id="GO:0000467">
    <property type="term" value="P:exonucleolytic trimming to generate mature 3'-end of 5.8S rRNA from tricistronic rRNA transcript (SSU-rRNA, 5.8S rRNA, LSU-rRNA)"/>
    <property type="evidence" value="ECO:0007669"/>
    <property type="project" value="TreeGrafter"/>
</dbReference>
<name>A0AAD9KWY5_RIDPI</name>
<dbReference type="Gene3D" id="2.40.50.100">
    <property type="match status" value="1"/>
</dbReference>
<dbReference type="Pfam" id="PF18311">
    <property type="entry name" value="Rrp40_N"/>
    <property type="match status" value="1"/>
</dbReference>
<evidence type="ECO:0000256" key="7">
    <source>
        <dbReference type="ARBA" id="ARBA00022884"/>
    </source>
</evidence>
<dbReference type="Pfam" id="PF15985">
    <property type="entry name" value="KH_6"/>
    <property type="match status" value="1"/>
</dbReference>
<comment type="caution">
    <text evidence="13">The sequence shown here is derived from an EMBL/GenBank/DDBJ whole genome shotgun (WGS) entry which is preliminary data.</text>
</comment>
<dbReference type="SUPFAM" id="SSF50249">
    <property type="entry name" value="Nucleic acid-binding proteins"/>
    <property type="match status" value="1"/>
</dbReference>
<dbReference type="CDD" id="cd22526">
    <property type="entry name" value="KH-I_Rrp40"/>
    <property type="match status" value="1"/>
</dbReference>
<dbReference type="SUPFAM" id="SSF54791">
    <property type="entry name" value="Eukaryotic type KH-domain (KH-domain type I)"/>
    <property type="match status" value="1"/>
</dbReference>
<dbReference type="InterPro" id="IPR049469">
    <property type="entry name" value="RRP40_KH-I"/>
</dbReference>
<keyword evidence="7" id="KW-0694">RNA-binding</keyword>
<reference evidence="13" key="1">
    <citation type="journal article" date="2023" name="Mol. Biol. Evol.">
        <title>Third-Generation Sequencing Reveals the Adaptive Role of the Epigenome in Three Deep-Sea Polychaetes.</title>
        <authorList>
            <person name="Perez M."/>
            <person name="Aroh O."/>
            <person name="Sun Y."/>
            <person name="Lan Y."/>
            <person name="Juniper S.K."/>
            <person name="Young C.R."/>
            <person name="Angers B."/>
            <person name="Qian P.Y."/>
        </authorList>
    </citation>
    <scope>NUCLEOTIDE SEQUENCE</scope>
    <source>
        <strain evidence="13">R07B-5</strain>
    </source>
</reference>
<dbReference type="PANTHER" id="PTHR21321">
    <property type="entry name" value="PNAS-3 RELATED"/>
    <property type="match status" value="1"/>
</dbReference>
<dbReference type="GO" id="GO:0005730">
    <property type="term" value="C:nucleolus"/>
    <property type="evidence" value="ECO:0007669"/>
    <property type="project" value="UniProtKB-SubCell"/>
</dbReference>
<evidence type="ECO:0000259" key="11">
    <source>
        <dbReference type="Pfam" id="PF15985"/>
    </source>
</evidence>
<dbReference type="EMBL" id="JAODUO010000522">
    <property type="protein sequence ID" value="KAK2178956.1"/>
    <property type="molecule type" value="Genomic_DNA"/>
</dbReference>
<evidence type="ECO:0000256" key="5">
    <source>
        <dbReference type="ARBA" id="ARBA00022552"/>
    </source>
</evidence>
<evidence type="ECO:0000256" key="1">
    <source>
        <dbReference type="ARBA" id="ARBA00004496"/>
    </source>
</evidence>
<dbReference type="InterPro" id="IPR012340">
    <property type="entry name" value="NA-bd_OB-fold"/>
</dbReference>
<dbReference type="Gene3D" id="2.40.50.140">
    <property type="entry name" value="Nucleic acid-binding proteins"/>
    <property type="match status" value="1"/>
</dbReference>
<keyword evidence="8" id="KW-0539">Nucleus</keyword>
<keyword evidence="6" id="KW-0271">Exosome</keyword>
<evidence type="ECO:0000256" key="3">
    <source>
        <dbReference type="ARBA" id="ARBA00007841"/>
    </source>
</evidence>
<dbReference type="GO" id="GO:0071034">
    <property type="term" value="P:CUT catabolic process"/>
    <property type="evidence" value="ECO:0007669"/>
    <property type="project" value="TreeGrafter"/>
</dbReference>
<dbReference type="SUPFAM" id="SSF110324">
    <property type="entry name" value="Ribosomal L27 protein-like"/>
    <property type="match status" value="1"/>
</dbReference>
<accession>A0AAD9KWY5</accession>
<dbReference type="CDD" id="cd05790">
    <property type="entry name" value="S1_Rrp40"/>
    <property type="match status" value="1"/>
</dbReference>
<dbReference type="GO" id="GO:0000177">
    <property type="term" value="C:cytoplasmic exosome (RNase complex)"/>
    <property type="evidence" value="ECO:0007669"/>
    <property type="project" value="TreeGrafter"/>
</dbReference>
<dbReference type="Pfam" id="PF21262">
    <property type="entry name" value="RRP40_S1"/>
    <property type="match status" value="1"/>
</dbReference>
<dbReference type="FunFam" id="2.40.50.140:FF:000112">
    <property type="entry name" value="Exosome complex component RRP40"/>
    <property type="match status" value="1"/>
</dbReference>
<keyword evidence="5" id="KW-0698">rRNA processing</keyword>
<dbReference type="PANTHER" id="PTHR21321:SF1">
    <property type="entry name" value="EXOSOME COMPLEX COMPONENT RRP40"/>
    <property type="match status" value="1"/>
</dbReference>
<dbReference type="InterPro" id="IPR041054">
    <property type="entry name" value="Rrp40_N_euk"/>
</dbReference>
<dbReference type="Gene3D" id="3.30.1370.10">
    <property type="entry name" value="K Homology domain, type 1"/>
    <property type="match status" value="1"/>
</dbReference>
<evidence type="ECO:0000256" key="6">
    <source>
        <dbReference type="ARBA" id="ARBA00022835"/>
    </source>
</evidence>
<evidence type="ECO:0000259" key="12">
    <source>
        <dbReference type="Pfam" id="PF18311"/>
    </source>
</evidence>
<organism evidence="13 14">
    <name type="scientific">Ridgeia piscesae</name>
    <name type="common">Tubeworm</name>
    <dbReference type="NCBI Taxonomy" id="27915"/>
    <lineage>
        <taxon>Eukaryota</taxon>
        <taxon>Metazoa</taxon>
        <taxon>Spiralia</taxon>
        <taxon>Lophotrochozoa</taxon>
        <taxon>Annelida</taxon>
        <taxon>Polychaeta</taxon>
        <taxon>Sedentaria</taxon>
        <taxon>Canalipalpata</taxon>
        <taxon>Sabellida</taxon>
        <taxon>Siboglinidae</taxon>
        <taxon>Ridgeia</taxon>
    </lineage>
</organism>
<dbReference type="InterPro" id="IPR037319">
    <property type="entry name" value="Rrp40_S1"/>
</dbReference>
<dbReference type="GO" id="GO:0071038">
    <property type="term" value="P:TRAMP-dependent tRNA surveillance pathway"/>
    <property type="evidence" value="ECO:0007669"/>
    <property type="project" value="TreeGrafter"/>
</dbReference>
<dbReference type="GO" id="GO:0003723">
    <property type="term" value="F:RNA binding"/>
    <property type="evidence" value="ECO:0007669"/>
    <property type="project" value="UniProtKB-KW"/>
</dbReference>
<keyword evidence="4" id="KW-0963">Cytoplasm</keyword>
<evidence type="ECO:0000256" key="8">
    <source>
        <dbReference type="ARBA" id="ARBA00023242"/>
    </source>
</evidence>
<dbReference type="GO" id="GO:0071035">
    <property type="term" value="P:nuclear polyadenylation-dependent rRNA catabolic process"/>
    <property type="evidence" value="ECO:0007669"/>
    <property type="project" value="TreeGrafter"/>
</dbReference>
<evidence type="ECO:0000313" key="14">
    <source>
        <dbReference type="Proteomes" id="UP001209878"/>
    </source>
</evidence>
<dbReference type="Proteomes" id="UP001209878">
    <property type="component" value="Unassembled WGS sequence"/>
</dbReference>
<evidence type="ECO:0000256" key="4">
    <source>
        <dbReference type="ARBA" id="ARBA00022490"/>
    </source>
</evidence>
<evidence type="ECO:0000313" key="13">
    <source>
        <dbReference type="EMBL" id="KAK2178956.1"/>
    </source>
</evidence>
<gene>
    <name evidence="13" type="ORF">NP493_522g02033</name>
</gene>
<evidence type="ECO:0000256" key="2">
    <source>
        <dbReference type="ARBA" id="ARBA00004604"/>
    </source>
</evidence>
<dbReference type="GO" id="GO:0034475">
    <property type="term" value="P:U4 snRNA 3'-end processing"/>
    <property type="evidence" value="ECO:0007669"/>
    <property type="project" value="TreeGrafter"/>
</dbReference>
<proteinExistence type="inferred from homology"/>
<dbReference type="InterPro" id="IPR036612">
    <property type="entry name" value="KH_dom_type_1_sf"/>
</dbReference>
<dbReference type="InterPro" id="IPR004088">
    <property type="entry name" value="KH_dom_type_1"/>
</dbReference>
<protein>
    <recommendedName>
        <fullName evidence="10">Exosome complex component RRP40</fullName>
    </recommendedName>
    <alternativeName>
        <fullName evidence="9">Ribosomal RNA-processing protein 40</fullName>
    </alternativeName>
</protein>
<dbReference type="AlphaFoldDB" id="A0AAD9KWY5"/>
<dbReference type="FunFam" id="3.30.1370.10:FF:000038">
    <property type="entry name" value="exosome complex component RRP40"/>
    <property type="match status" value="1"/>
</dbReference>